<feature type="domain" description="Amidase" evidence="2">
    <location>
        <begin position="27"/>
        <end position="457"/>
    </location>
</feature>
<dbReference type="InterPro" id="IPR036928">
    <property type="entry name" value="AS_sf"/>
</dbReference>
<dbReference type="PANTHER" id="PTHR11895:SF7">
    <property type="entry name" value="GLUTAMYL-TRNA(GLN) AMIDOTRANSFERASE SUBUNIT A, MITOCHONDRIAL"/>
    <property type="match status" value="1"/>
</dbReference>
<evidence type="ECO:0000256" key="1">
    <source>
        <dbReference type="ARBA" id="ARBA00009199"/>
    </source>
</evidence>
<name>A0ABV6ISS5_9PROT</name>
<dbReference type="PANTHER" id="PTHR11895">
    <property type="entry name" value="TRANSAMIDASE"/>
    <property type="match status" value="1"/>
</dbReference>
<dbReference type="EMBL" id="JBHLVZ010000011">
    <property type="protein sequence ID" value="MFC0385663.1"/>
    <property type="molecule type" value="Genomic_DNA"/>
</dbReference>
<comment type="similarity">
    <text evidence="1">Belongs to the amidase family.</text>
</comment>
<keyword evidence="4" id="KW-1185">Reference proteome</keyword>
<dbReference type="Pfam" id="PF01425">
    <property type="entry name" value="Amidase"/>
    <property type="match status" value="1"/>
</dbReference>
<protein>
    <submittedName>
        <fullName evidence="3">Amidase</fullName>
    </submittedName>
</protein>
<reference evidence="3 4" key="1">
    <citation type="submission" date="2024-09" db="EMBL/GenBank/DDBJ databases">
        <authorList>
            <person name="Sun Q."/>
            <person name="Mori K."/>
        </authorList>
    </citation>
    <scope>NUCLEOTIDE SEQUENCE [LARGE SCALE GENOMIC DNA]</scope>
    <source>
        <strain evidence="3 4">CCM 7468</strain>
    </source>
</reference>
<proteinExistence type="inferred from homology"/>
<dbReference type="SUPFAM" id="SSF75304">
    <property type="entry name" value="Amidase signature (AS) enzymes"/>
    <property type="match status" value="1"/>
</dbReference>
<dbReference type="PROSITE" id="PS00571">
    <property type="entry name" value="AMIDASES"/>
    <property type="match status" value="1"/>
</dbReference>
<dbReference type="InterPro" id="IPR023631">
    <property type="entry name" value="Amidase_dom"/>
</dbReference>
<organism evidence="3 4">
    <name type="scientific">Muricoccus vinaceus</name>
    <dbReference type="NCBI Taxonomy" id="424704"/>
    <lineage>
        <taxon>Bacteria</taxon>
        <taxon>Pseudomonadati</taxon>
        <taxon>Pseudomonadota</taxon>
        <taxon>Alphaproteobacteria</taxon>
        <taxon>Acetobacterales</taxon>
        <taxon>Roseomonadaceae</taxon>
        <taxon>Muricoccus</taxon>
    </lineage>
</organism>
<evidence type="ECO:0000313" key="4">
    <source>
        <dbReference type="Proteomes" id="UP001589789"/>
    </source>
</evidence>
<sequence length="498" mass="52510">MSENDVLFLTAEQAAALIRRRALSPVEYINAVLAAAERAQPALNAFVTLLHDRAREAARAAERQVMEGAPLGPLHGVPVSIKDQVDTAGIHTTHGSAIFADNVPARDDILVTRLREAGAILIGKTRMPEFGHKGMTDGPSFGVTPNPWDLSRTSGGSSGGAAAALAVGLGPIALGTDGAGSIRIPAACCGVVGLKPTLGLVPWEASTDAFGNYTYAGPMARSVTDAAVMLRSMAGPSPRDPWSLNGPTLSGPSAGLVGGDLSGLRVGFIERAANPRLDRDMETNARASLDVLAAMGAAVESVADPIDWIEFPGRVMYQGNFAVAMAKHLPEWRDRMDPVLLAFMERGEGFSMAHFRQAQYARTGLFRAVQALMERYDVLVSPTLTRTALPADFDAADDEVEVEGERCGITRQGWSAYVYPFNLTGHPALTVPSGFARDGLPTGVQIIGRWGADMDVLRLGALLEAARPWAQNRPPAMVTPAPGAALTGPPGQVLPVRG</sequence>
<dbReference type="InterPro" id="IPR020556">
    <property type="entry name" value="Amidase_CS"/>
</dbReference>
<gene>
    <name evidence="3" type="ORF">ACFFIC_08845</name>
</gene>
<dbReference type="InterPro" id="IPR000120">
    <property type="entry name" value="Amidase"/>
</dbReference>
<evidence type="ECO:0000313" key="3">
    <source>
        <dbReference type="EMBL" id="MFC0385663.1"/>
    </source>
</evidence>
<dbReference type="RefSeq" id="WP_377049811.1">
    <property type="nucleotide sequence ID" value="NZ_JBHLVZ010000011.1"/>
</dbReference>
<comment type="caution">
    <text evidence="3">The sequence shown here is derived from an EMBL/GenBank/DDBJ whole genome shotgun (WGS) entry which is preliminary data.</text>
</comment>
<dbReference type="Proteomes" id="UP001589789">
    <property type="component" value="Unassembled WGS sequence"/>
</dbReference>
<accession>A0ABV6ISS5</accession>
<evidence type="ECO:0000259" key="2">
    <source>
        <dbReference type="Pfam" id="PF01425"/>
    </source>
</evidence>
<dbReference type="Gene3D" id="3.90.1300.10">
    <property type="entry name" value="Amidase signature (AS) domain"/>
    <property type="match status" value="1"/>
</dbReference>